<comment type="caution">
    <text evidence="1">The sequence shown here is derived from an EMBL/GenBank/DDBJ whole genome shotgun (WGS) entry which is preliminary data.</text>
</comment>
<feature type="non-terminal residue" evidence="1">
    <location>
        <position position="27"/>
    </location>
</feature>
<dbReference type="Gene3D" id="3.40.50.10540">
    <property type="entry name" value="Crotonobetainyl-coa:carnitine coa-transferase, domain 1"/>
    <property type="match status" value="1"/>
</dbReference>
<dbReference type="EMBL" id="LAZR01039416">
    <property type="protein sequence ID" value="KKL17058.1"/>
    <property type="molecule type" value="Genomic_DNA"/>
</dbReference>
<dbReference type="InterPro" id="IPR023606">
    <property type="entry name" value="CoA-Trfase_III_dom_1_sf"/>
</dbReference>
<evidence type="ECO:0000313" key="1">
    <source>
        <dbReference type="EMBL" id="KKL17058.1"/>
    </source>
</evidence>
<organism evidence="1">
    <name type="scientific">marine sediment metagenome</name>
    <dbReference type="NCBI Taxonomy" id="412755"/>
    <lineage>
        <taxon>unclassified sequences</taxon>
        <taxon>metagenomes</taxon>
        <taxon>ecological metagenomes</taxon>
    </lineage>
</organism>
<proteinExistence type="predicted"/>
<name>A0A0F9DZ00_9ZZZZ</name>
<dbReference type="AlphaFoldDB" id="A0A0F9DZ00"/>
<reference evidence="1" key="1">
    <citation type="journal article" date="2015" name="Nature">
        <title>Complex archaea that bridge the gap between prokaryotes and eukaryotes.</title>
        <authorList>
            <person name="Spang A."/>
            <person name="Saw J.H."/>
            <person name="Jorgensen S.L."/>
            <person name="Zaremba-Niedzwiedzka K."/>
            <person name="Martijn J."/>
            <person name="Lind A.E."/>
            <person name="van Eijk R."/>
            <person name="Schleper C."/>
            <person name="Guy L."/>
            <person name="Ettema T.J."/>
        </authorList>
    </citation>
    <scope>NUCLEOTIDE SEQUENCE</scope>
</reference>
<protein>
    <recommendedName>
        <fullName evidence="2">CoA transferase</fullName>
    </recommendedName>
</protein>
<gene>
    <name evidence="1" type="ORF">LCGC14_2489350</name>
</gene>
<accession>A0A0F9DZ00</accession>
<sequence>MAGPLEGIRVLDFTIAQQGPYATLLMA</sequence>
<evidence type="ECO:0008006" key="2">
    <source>
        <dbReference type="Google" id="ProtNLM"/>
    </source>
</evidence>
<dbReference type="SUPFAM" id="SSF89796">
    <property type="entry name" value="CoA-transferase family III (CaiB/BaiF)"/>
    <property type="match status" value="1"/>
</dbReference>